<gene>
    <name evidence="2" type="ORF">CASFOL_025854</name>
</gene>
<protein>
    <recommendedName>
        <fullName evidence="1">VWFA domain-containing protein</fullName>
    </recommendedName>
</protein>
<dbReference type="EMBL" id="JAVIJP010000032">
    <property type="protein sequence ID" value="KAL3632870.1"/>
    <property type="molecule type" value="Genomic_DNA"/>
</dbReference>
<reference evidence="3" key="1">
    <citation type="journal article" date="2024" name="IScience">
        <title>Strigolactones Initiate the Formation of Haustorium-like Structures in Castilleja.</title>
        <authorList>
            <person name="Buerger M."/>
            <person name="Peterson D."/>
            <person name="Chory J."/>
        </authorList>
    </citation>
    <scope>NUCLEOTIDE SEQUENCE [LARGE SCALE GENOMIC DNA]</scope>
</reference>
<dbReference type="AlphaFoldDB" id="A0ABD3CSB8"/>
<evidence type="ECO:0000259" key="1">
    <source>
        <dbReference type="PROSITE" id="PS50234"/>
    </source>
</evidence>
<dbReference type="PANTHER" id="PTHR46503">
    <property type="entry name" value="INTER-ALPHA-TRYPSIN INHIBITOR HEAVY CHAIN-LIKE PROTEIN"/>
    <property type="match status" value="1"/>
</dbReference>
<dbReference type="PANTHER" id="PTHR46503:SF9">
    <property type="entry name" value="INTER ALPHA-TRYPSIN INHIBITOR, HEAVY CHAIN-LIKE PROTEIN"/>
    <property type="match status" value="1"/>
</dbReference>
<sequence>MAAEFSRAVEHGLQLTKRIYYGKDATVVSAPPGKAEMTPEVDCYLPKAPMVYAEINDPSMVDNPDIPSYQPYVYGRCDPPVMIPLHMHGISMEVDCCLDTAFITVSGAWRVHCVSATRSCCCRIALPMGEQGSVLGVEVESPLKTYSTQSISLEDTADAANVVTSKDGFLIRGHIYTLKIPQYKHPQLFFKSTNAPVVCVSALLITPSIVNMEVDGGTILSIKVSWSQKLLYQDGQFCLNVPFTFPSYVFPVMKNLAKTEKVLVNVNSGAGTEVLFQCTSHPLKKIGQEAMNIEFSYEREPSTWSMYDFSFSYYVSSSEINGGLLLQSPSLHDIDQREMFCFYLYPGKSISDKIFRKEVVFLVDISGSMQGSPLENVKSALSSALFKLNPADNFNIIAFNGNSLLFSPSLVPATKKMIEYASEWIRLNLIAEGGTCISAPLNQAINMFSKTGISLPIIFLITDGAVEDEKDICVAMSGHLMKGGLNTPRICTFGIGSYCNHYFLQMLAQISRGYYDAAFDIGSVNLRMERLISIASSVILADLKIDALKHLDSLEIYPSHIPDLSGCPLLISGRYCGDFPESVGVVGTLADLSKFEINVKVRNAKDIPLDRVFATRQVDALTANAWFSGSKQLEEKAMRLSLLMGVPCEYTSMILVETEKSKLSSKSKTISMKTADVGGQNNSTLLRSLGIGFGNIEATAENRPPEHAEPKLYETSEKIFKVASSFCIRMVDCCCCMCFIQFCSKLNDQCAVAFTQLCTALSCFGCIEMCCEVCCDG</sequence>
<dbReference type="Proteomes" id="UP001632038">
    <property type="component" value="Unassembled WGS sequence"/>
</dbReference>
<dbReference type="SMART" id="SM00327">
    <property type="entry name" value="VWA"/>
    <property type="match status" value="1"/>
</dbReference>
<comment type="caution">
    <text evidence="2">The sequence shown here is derived from an EMBL/GenBank/DDBJ whole genome shotgun (WGS) entry which is preliminary data.</text>
</comment>
<evidence type="ECO:0000313" key="2">
    <source>
        <dbReference type="EMBL" id="KAL3632870.1"/>
    </source>
</evidence>
<proteinExistence type="predicted"/>
<dbReference type="PROSITE" id="PS50234">
    <property type="entry name" value="VWFA"/>
    <property type="match status" value="1"/>
</dbReference>
<evidence type="ECO:0000313" key="3">
    <source>
        <dbReference type="Proteomes" id="UP001632038"/>
    </source>
</evidence>
<dbReference type="SUPFAM" id="SSF53300">
    <property type="entry name" value="vWA-like"/>
    <property type="match status" value="1"/>
</dbReference>
<keyword evidence="3" id="KW-1185">Reference proteome</keyword>
<feature type="domain" description="VWFA" evidence="1">
    <location>
        <begin position="358"/>
        <end position="538"/>
    </location>
</feature>
<name>A0ABD3CSB8_9LAMI</name>
<accession>A0ABD3CSB8</accession>
<dbReference type="Pfam" id="PF13768">
    <property type="entry name" value="VWA_3"/>
    <property type="match status" value="1"/>
</dbReference>
<organism evidence="2 3">
    <name type="scientific">Castilleja foliolosa</name>
    <dbReference type="NCBI Taxonomy" id="1961234"/>
    <lineage>
        <taxon>Eukaryota</taxon>
        <taxon>Viridiplantae</taxon>
        <taxon>Streptophyta</taxon>
        <taxon>Embryophyta</taxon>
        <taxon>Tracheophyta</taxon>
        <taxon>Spermatophyta</taxon>
        <taxon>Magnoliopsida</taxon>
        <taxon>eudicotyledons</taxon>
        <taxon>Gunneridae</taxon>
        <taxon>Pentapetalae</taxon>
        <taxon>asterids</taxon>
        <taxon>lamiids</taxon>
        <taxon>Lamiales</taxon>
        <taxon>Orobanchaceae</taxon>
        <taxon>Pedicularideae</taxon>
        <taxon>Castillejinae</taxon>
        <taxon>Castilleja</taxon>
    </lineage>
</organism>
<dbReference type="Gene3D" id="3.40.50.410">
    <property type="entry name" value="von Willebrand factor, type A domain"/>
    <property type="match status" value="1"/>
</dbReference>
<dbReference type="InterPro" id="IPR036465">
    <property type="entry name" value="vWFA_dom_sf"/>
</dbReference>
<dbReference type="InterPro" id="IPR002035">
    <property type="entry name" value="VWF_A"/>
</dbReference>